<name>A0A916BCA9_9PROT</name>
<dbReference type="RefSeq" id="WP_213034872.1">
    <property type="nucleotide sequence ID" value="NZ_CAJNBL010000001.1"/>
</dbReference>
<organism evidence="1 2">
    <name type="scientific">Candidatus Nitrotoga fabula</name>
    <dbReference type="NCBI Taxonomy" id="2182327"/>
    <lineage>
        <taxon>Bacteria</taxon>
        <taxon>Pseudomonadati</taxon>
        <taxon>Pseudomonadota</taxon>
        <taxon>Betaproteobacteria</taxon>
        <taxon>Nitrosomonadales</taxon>
        <taxon>Gallionellaceae</taxon>
        <taxon>Candidatus Nitrotoga</taxon>
    </lineage>
</organism>
<protein>
    <submittedName>
        <fullName evidence="1">Uncharacterized protein</fullName>
    </submittedName>
</protein>
<keyword evidence="2" id="KW-1185">Reference proteome</keyword>
<sequence>MSNRFKKIIIDDVISTNFAPGLQDDLLDLFESALKSIVCTLAREAVFDTSDFATAARRGCTGYTLRIIRVTFESGVSWHGVFTKESQRMEVIAHLE</sequence>
<gene>
    <name evidence="1" type="ORF">NTGZN8_10001</name>
</gene>
<dbReference type="Proteomes" id="UP000675882">
    <property type="component" value="Unassembled WGS sequence"/>
</dbReference>
<proteinExistence type="predicted"/>
<evidence type="ECO:0000313" key="1">
    <source>
        <dbReference type="EMBL" id="CAE6686642.1"/>
    </source>
</evidence>
<evidence type="ECO:0000313" key="2">
    <source>
        <dbReference type="Proteomes" id="UP000675882"/>
    </source>
</evidence>
<accession>A0A916BCA9</accession>
<dbReference type="AlphaFoldDB" id="A0A916BCA9"/>
<dbReference type="EMBL" id="CAJNBL010000001">
    <property type="protein sequence ID" value="CAE6686642.1"/>
    <property type="molecule type" value="Genomic_DNA"/>
</dbReference>
<comment type="caution">
    <text evidence="1">The sequence shown here is derived from an EMBL/GenBank/DDBJ whole genome shotgun (WGS) entry which is preliminary data.</text>
</comment>
<reference evidence="1" key="1">
    <citation type="submission" date="2021-02" db="EMBL/GenBank/DDBJ databases">
        <authorList>
            <person name="Han P."/>
        </authorList>
    </citation>
    <scope>NUCLEOTIDE SEQUENCE</scope>
    <source>
        <strain evidence="1">Candidatus Nitrotoga sp. ZN8</strain>
    </source>
</reference>